<gene>
    <name evidence="2" type="primary">rfaG</name>
    <name evidence="2" type="ORF">EB1_19630</name>
</gene>
<dbReference type="AlphaFoldDB" id="A0A511NH79"/>
<sequence>MISICIPIYNFDIRPLVRDLLYQTSLFKNLPIEIVLIDDASDINFQEINHELKNFVNFIQLDQNIGRSNIRNLFLKYTTQPYLLFLDCDGLIHHNPNFISNYLESTNQNLDVVCGGRIYSEKCPHKNVSLNWKYGNKVESPAIIRSFMSNNFLIKRRVFELILFDETIRYYGHEDTLFGIELIKNNIQITIIDNSVFNAHLENNKTYLEKNISSLKNLNQLIKSNKIKVEEFQYIKLLNFYLQLEKYRLTFIYSKFYSVIKQHIYANLLSHNPNLTYFNLYKLGEFIRIKKESTTK</sequence>
<dbReference type="OrthoDB" id="761861at2"/>
<dbReference type="CDD" id="cd00761">
    <property type="entry name" value="Glyco_tranf_GTA_type"/>
    <property type="match status" value="1"/>
</dbReference>
<dbReference type="SUPFAM" id="SSF53448">
    <property type="entry name" value="Nucleotide-diphospho-sugar transferases"/>
    <property type="match status" value="1"/>
</dbReference>
<evidence type="ECO:0000259" key="1">
    <source>
        <dbReference type="Pfam" id="PF00535"/>
    </source>
</evidence>
<organism evidence="2 3">
    <name type="scientific">Empedobacter brevis NBRC 14943 = ATCC 43319</name>
    <dbReference type="NCBI Taxonomy" id="1218108"/>
    <lineage>
        <taxon>Bacteria</taxon>
        <taxon>Pseudomonadati</taxon>
        <taxon>Bacteroidota</taxon>
        <taxon>Flavobacteriia</taxon>
        <taxon>Flavobacteriales</taxon>
        <taxon>Weeksellaceae</taxon>
        <taxon>Empedobacter</taxon>
    </lineage>
</organism>
<dbReference type="RefSeq" id="WP_019974977.1">
    <property type="nucleotide sequence ID" value="NZ_BJXC01000012.1"/>
</dbReference>
<dbReference type="STRING" id="1218108.GCA_000382425_01476"/>
<dbReference type="Gene3D" id="3.90.550.10">
    <property type="entry name" value="Spore Coat Polysaccharide Biosynthesis Protein SpsA, Chain A"/>
    <property type="match status" value="1"/>
</dbReference>
<evidence type="ECO:0000313" key="3">
    <source>
        <dbReference type="Proteomes" id="UP000321245"/>
    </source>
</evidence>
<dbReference type="PANTHER" id="PTHR22916">
    <property type="entry name" value="GLYCOSYLTRANSFERASE"/>
    <property type="match status" value="1"/>
</dbReference>
<reference evidence="2 3" key="1">
    <citation type="submission" date="2019-07" db="EMBL/GenBank/DDBJ databases">
        <title>Whole genome shotgun sequence of Empedobacter brevis NBRC 14943.</title>
        <authorList>
            <person name="Hosoyama A."/>
            <person name="Uohara A."/>
            <person name="Ohji S."/>
            <person name="Ichikawa N."/>
        </authorList>
    </citation>
    <scope>NUCLEOTIDE SEQUENCE [LARGE SCALE GENOMIC DNA]</scope>
    <source>
        <strain evidence="2 3">NBRC 14943</strain>
    </source>
</reference>
<comment type="caution">
    <text evidence="2">The sequence shown here is derived from an EMBL/GenBank/DDBJ whole genome shotgun (WGS) entry which is preliminary data.</text>
</comment>
<evidence type="ECO:0000313" key="2">
    <source>
        <dbReference type="EMBL" id="GEM52173.1"/>
    </source>
</evidence>
<name>A0A511NH79_9FLAO</name>
<dbReference type="InterPro" id="IPR001173">
    <property type="entry name" value="Glyco_trans_2-like"/>
</dbReference>
<keyword evidence="2" id="KW-0808">Transferase</keyword>
<dbReference type="InterPro" id="IPR029044">
    <property type="entry name" value="Nucleotide-diphossugar_trans"/>
</dbReference>
<dbReference type="Proteomes" id="UP000321245">
    <property type="component" value="Unassembled WGS sequence"/>
</dbReference>
<feature type="domain" description="Glycosyltransferase 2-like" evidence="1">
    <location>
        <begin position="3"/>
        <end position="159"/>
    </location>
</feature>
<keyword evidence="3" id="KW-1185">Reference proteome</keyword>
<dbReference type="GO" id="GO:0016758">
    <property type="term" value="F:hexosyltransferase activity"/>
    <property type="evidence" value="ECO:0007669"/>
    <property type="project" value="UniProtKB-ARBA"/>
</dbReference>
<accession>A0A511NH79</accession>
<dbReference type="Pfam" id="PF00535">
    <property type="entry name" value="Glycos_transf_2"/>
    <property type="match status" value="1"/>
</dbReference>
<protein>
    <submittedName>
        <fullName evidence="2">Glycosyl transferase</fullName>
    </submittedName>
</protein>
<dbReference type="GeneID" id="84651667"/>
<proteinExistence type="predicted"/>
<dbReference type="EMBL" id="BJXC01000012">
    <property type="protein sequence ID" value="GEM52173.1"/>
    <property type="molecule type" value="Genomic_DNA"/>
</dbReference>